<dbReference type="AlphaFoldDB" id="A0A1H1DN68"/>
<dbReference type="Proteomes" id="UP000199444">
    <property type="component" value="Unassembled WGS sequence"/>
</dbReference>
<evidence type="ECO:0000259" key="3">
    <source>
        <dbReference type="PROSITE" id="PS51186"/>
    </source>
</evidence>
<sequence length="169" mass="19213">MDIRLLDASDAKKYWDLRLEALEQNPEAFATSYEEAMSRENPVEGVAKNLSKEGSFTFGAFHNNDLIGVVTLMQEAPLKLRHKANIFAMYVSPKMRGLGVGNEILLEAINHAKSMKTIENLNLTVVTTNESAKKLYSKLGFKVFGTEKRALIINDIYYDEEYRVLYLKQ</sequence>
<dbReference type="GO" id="GO:0016747">
    <property type="term" value="F:acyltransferase activity, transferring groups other than amino-acyl groups"/>
    <property type="evidence" value="ECO:0007669"/>
    <property type="project" value="InterPro"/>
</dbReference>
<keyword evidence="1 4" id="KW-0808">Transferase</keyword>
<dbReference type="PANTHER" id="PTHR43877">
    <property type="entry name" value="AMINOALKYLPHOSPHONATE N-ACETYLTRANSFERASE-RELATED-RELATED"/>
    <property type="match status" value="1"/>
</dbReference>
<dbReference type="CDD" id="cd04301">
    <property type="entry name" value="NAT_SF"/>
    <property type="match status" value="1"/>
</dbReference>
<keyword evidence="2" id="KW-0012">Acyltransferase</keyword>
<dbReference type="PROSITE" id="PS51186">
    <property type="entry name" value="GNAT"/>
    <property type="match status" value="1"/>
</dbReference>
<gene>
    <name evidence="4" type="ORF">SAMN05216231_2496</name>
</gene>
<dbReference type="Pfam" id="PF13420">
    <property type="entry name" value="Acetyltransf_4"/>
    <property type="match status" value="1"/>
</dbReference>
<evidence type="ECO:0000256" key="2">
    <source>
        <dbReference type="ARBA" id="ARBA00023315"/>
    </source>
</evidence>
<proteinExistence type="predicted"/>
<organism evidence="4 5">
    <name type="scientific">Virgibacillus salinus</name>
    <dbReference type="NCBI Taxonomy" id="553311"/>
    <lineage>
        <taxon>Bacteria</taxon>
        <taxon>Bacillati</taxon>
        <taxon>Bacillota</taxon>
        <taxon>Bacilli</taxon>
        <taxon>Bacillales</taxon>
        <taxon>Bacillaceae</taxon>
        <taxon>Virgibacillus</taxon>
    </lineage>
</organism>
<protein>
    <submittedName>
        <fullName evidence="4">Protein N-acetyltransferase, RimJ/RimL family</fullName>
    </submittedName>
</protein>
<dbReference type="InterPro" id="IPR050832">
    <property type="entry name" value="Bact_Acetyltransf"/>
</dbReference>
<evidence type="ECO:0000256" key="1">
    <source>
        <dbReference type="ARBA" id="ARBA00022679"/>
    </source>
</evidence>
<dbReference type="RefSeq" id="WP_092493320.1">
    <property type="nucleotide sequence ID" value="NZ_FNKD01000003.1"/>
</dbReference>
<name>A0A1H1DN68_9BACI</name>
<dbReference type="PANTHER" id="PTHR43877:SF2">
    <property type="entry name" value="AMINOALKYLPHOSPHONATE N-ACETYLTRANSFERASE-RELATED"/>
    <property type="match status" value="1"/>
</dbReference>
<dbReference type="InterPro" id="IPR000182">
    <property type="entry name" value="GNAT_dom"/>
</dbReference>
<dbReference type="Gene3D" id="3.40.630.30">
    <property type="match status" value="1"/>
</dbReference>
<feature type="domain" description="N-acetyltransferase" evidence="3">
    <location>
        <begin position="1"/>
        <end position="163"/>
    </location>
</feature>
<dbReference type="EMBL" id="FNKD01000003">
    <property type="protein sequence ID" value="SDQ77932.1"/>
    <property type="molecule type" value="Genomic_DNA"/>
</dbReference>
<keyword evidence="5" id="KW-1185">Reference proteome</keyword>
<dbReference type="STRING" id="553311.SAMN05216231_2496"/>
<reference evidence="4 5" key="1">
    <citation type="submission" date="2016-10" db="EMBL/GenBank/DDBJ databases">
        <authorList>
            <person name="de Groot N.N."/>
        </authorList>
    </citation>
    <scope>NUCLEOTIDE SEQUENCE [LARGE SCALE GENOMIC DNA]</scope>
    <source>
        <strain evidence="4 5">CGMCC 1.10449</strain>
    </source>
</reference>
<evidence type="ECO:0000313" key="5">
    <source>
        <dbReference type="Proteomes" id="UP000199444"/>
    </source>
</evidence>
<accession>A0A1H1DN68</accession>
<dbReference type="SUPFAM" id="SSF55729">
    <property type="entry name" value="Acyl-CoA N-acyltransferases (Nat)"/>
    <property type="match status" value="1"/>
</dbReference>
<dbReference type="InterPro" id="IPR016181">
    <property type="entry name" value="Acyl_CoA_acyltransferase"/>
</dbReference>
<evidence type="ECO:0000313" key="4">
    <source>
        <dbReference type="EMBL" id="SDQ77932.1"/>
    </source>
</evidence>